<reference evidence="15 16" key="1">
    <citation type="submission" date="2021-01" db="EMBL/GenBank/DDBJ databases">
        <title>Whole genome shotgun sequence of Actinoplanes durhamensis NBRC 14914.</title>
        <authorList>
            <person name="Komaki H."/>
            <person name="Tamura T."/>
        </authorList>
    </citation>
    <scope>NUCLEOTIDE SEQUENCE [LARGE SCALE GENOMIC DNA]</scope>
    <source>
        <strain evidence="15 16">NBRC 14914</strain>
    </source>
</reference>
<keyword evidence="9" id="KW-0378">Hydrolase</keyword>
<evidence type="ECO:0000256" key="5">
    <source>
        <dbReference type="ARBA" id="ARBA00015611"/>
    </source>
</evidence>
<comment type="catalytic activity">
    <reaction evidence="1">
        <text>Release of an N-terminal amino acid, Xaa-|-Yaa- from a peptide, amide or arylamide. Xaa is preferably Ala, but may be most amino acids including Pro (slow action). When a terminal hydrophobic residue is followed by a prolyl residue, the two may be released as an intact Xaa-Pro dipeptide.</text>
        <dbReference type="EC" id="3.4.11.2"/>
    </reaction>
</comment>
<dbReference type="SUPFAM" id="SSF63737">
    <property type="entry name" value="Leukotriene A4 hydrolase N-terminal domain"/>
    <property type="match status" value="1"/>
</dbReference>
<keyword evidence="7" id="KW-0645">Protease</keyword>
<name>A0ABQ3Z360_9ACTN</name>
<evidence type="ECO:0000256" key="1">
    <source>
        <dbReference type="ARBA" id="ARBA00000098"/>
    </source>
</evidence>
<keyword evidence="16" id="KW-1185">Reference proteome</keyword>
<evidence type="ECO:0000256" key="7">
    <source>
        <dbReference type="ARBA" id="ARBA00022670"/>
    </source>
</evidence>
<dbReference type="PRINTS" id="PR00756">
    <property type="entry name" value="ALADIPTASE"/>
</dbReference>
<evidence type="ECO:0000259" key="14">
    <source>
        <dbReference type="Pfam" id="PF01433"/>
    </source>
</evidence>
<dbReference type="CDD" id="cd09603">
    <property type="entry name" value="M1_APN_like"/>
    <property type="match status" value="1"/>
</dbReference>
<comment type="caution">
    <text evidence="15">The sequence shown here is derived from an EMBL/GenBank/DDBJ whole genome shotgun (WGS) entry which is preliminary data.</text>
</comment>
<keyword evidence="6" id="KW-0031">Aminopeptidase</keyword>
<dbReference type="SUPFAM" id="SSF55486">
    <property type="entry name" value="Metalloproteases ('zincins'), catalytic domain"/>
    <property type="match status" value="1"/>
</dbReference>
<evidence type="ECO:0000256" key="12">
    <source>
        <dbReference type="ARBA" id="ARBA00029811"/>
    </source>
</evidence>
<evidence type="ECO:0000256" key="9">
    <source>
        <dbReference type="ARBA" id="ARBA00022801"/>
    </source>
</evidence>
<feature type="domain" description="Peptidase M1 membrane alanine aminopeptidase" evidence="14">
    <location>
        <begin position="325"/>
        <end position="477"/>
    </location>
</feature>
<proteinExistence type="inferred from homology"/>
<evidence type="ECO:0000313" key="15">
    <source>
        <dbReference type="EMBL" id="GIE04269.1"/>
    </source>
</evidence>
<keyword evidence="8" id="KW-0479">Metal-binding</keyword>
<sequence>MGNVSTRLVALGSATILSVTGVVVIAAGPASASGGRATPGAAGLGDRLYPLLGNGGYDVQNYDLSLTYPQKDPAQQVSGDVTITAVATQNLSRFDLDFGGDAVGAVTVNGKPARFTRSGDELIITPKRALPSHRKFTVRVSGFKATPIEADADSPAGFVRTPDGTIVAGQPDETHNLYPSNDHPRDKATYTIRITNPVGWTGTANGVQVSSREKSGQVVSVYRENHPMASELIQVAVGDFITYDRGKAGGVPVRDVVPRRLAGELLPKAADEMNEIPWMQGKVGKYPFENYGTLVIDAVLGFALETQTLSLFDTWWFSLPSYVLDPVAAHELAHQWFGDSVAPWEWSDVWQNEGHATWYEYEYALETGNLENYSGYTNLTDLYKSIYARGDQLRAKYGPSAQPIKADSIWDVFNPNVYDGGAIVLFALQQKVGDAKFRQIERAWVSKYKDKSASTGDFIRLASTVSGQNLTSFLTDWLYSAKTPPMPGHPDWTVTPVTATTASTLAAPSARAHR</sequence>
<dbReference type="InterPro" id="IPR001930">
    <property type="entry name" value="Peptidase_M1"/>
</dbReference>
<dbReference type="Pfam" id="PF01433">
    <property type="entry name" value="Peptidase_M1"/>
    <property type="match status" value="1"/>
</dbReference>
<comment type="cofactor">
    <cofactor evidence="2">
        <name>Zn(2+)</name>
        <dbReference type="ChEBI" id="CHEBI:29105"/>
    </cofactor>
</comment>
<protein>
    <recommendedName>
        <fullName evidence="5">Aminopeptidase N</fullName>
        <ecNumber evidence="4">3.4.11.2</ecNumber>
    </recommendedName>
    <alternativeName>
        <fullName evidence="12">Alanine aminopeptidase</fullName>
    </alternativeName>
    <alternativeName>
        <fullName evidence="13">Lysyl aminopeptidase</fullName>
    </alternativeName>
</protein>
<dbReference type="GO" id="GO:0008237">
    <property type="term" value="F:metallopeptidase activity"/>
    <property type="evidence" value="ECO:0007669"/>
    <property type="project" value="UniProtKB-KW"/>
</dbReference>
<dbReference type="InterPro" id="IPR042097">
    <property type="entry name" value="Aminopeptidase_N-like_N_sf"/>
</dbReference>
<evidence type="ECO:0000256" key="10">
    <source>
        <dbReference type="ARBA" id="ARBA00022833"/>
    </source>
</evidence>
<gene>
    <name evidence="15" type="ORF">Adu01nite_56190</name>
</gene>
<dbReference type="InterPro" id="IPR014782">
    <property type="entry name" value="Peptidase_M1_dom"/>
</dbReference>
<evidence type="ECO:0000256" key="13">
    <source>
        <dbReference type="ARBA" id="ARBA00031533"/>
    </source>
</evidence>
<evidence type="ECO:0000256" key="4">
    <source>
        <dbReference type="ARBA" id="ARBA00012564"/>
    </source>
</evidence>
<evidence type="ECO:0000256" key="6">
    <source>
        <dbReference type="ARBA" id="ARBA00022438"/>
    </source>
</evidence>
<dbReference type="EMBL" id="BOML01000043">
    <property type="protein sequence ID" value="GIE04269.1"/>
    <property type="molecule type" value="Genomic_DNA"/>
</dbReference>
<dbReference type="Gene3D" id="2.60.40.1730">
    <property type="entry name" value="tricorn interacting facor f3 domain"/>
    <property type="match status" value="1"/>
</dbReference>
<dbReference type="PANTHER" id="PTHR11533:SF174">
    <property type="entry name" value="PUROMYCIN-SENSITIVE AMINOPEPTIDASE-RELATED"/>
    <property type="match status" value="1"/>
</dbReference>
<dbReference type="InterPro" id="IPR050344">
    <property type="entry name" value="Peptidase_M1_aminopeptidases"/>
</dbReference>
<evidence type="ECO:0000256" key="2">
    <source>
        <dbReference type="ARBA" id="ARBA00001947"/>
    </source>
</evidence>
<dbReference type="Proteomes" id="UP000637628">
    <property type="component" value="Unassembled WGS sequence"/>
</dbReference>
<organism evidence="15 16">
    <name type="scientific">Paractinoplanes durhamensis</name>
    <dbReference type="NCBI Taxonomy" id="113563"/>
    <lineage>
        <taxon>Bacteria</taxon>
        <taxon>Bacillati</taxon>
        <taxon>Actinomycetota</taxon>
        <taxon>Actinomycetes</taxon>
        <taxon>Micromonosporales</taxon>
        <taxon>Micromonosporaceae</taxon>
        <taxon>Paractinoplanes</taxon>
    </lineage>
</organism>
<evidence type="ECO:0000313" key="16">
    <source>
        <dbReference type="Proteomes" id="UP000637628"/>
    </source>
</evidence>
<keyword evidence="10" id="KW-0862">Zinc</keyword>
<evidence type="ECO:0000256" key="8">
    <source>
        <dbReference type="ARBA" id="ARBA00022723"/>
    </source>
</evidence>
<keyword evidence="11 15" id="KW-0482">Metalloprotease</keyword>
<evidence type="ECO:0000256" key="3">
    <source>
        <dbReference type="ARBA" id="ARBA00010136"/>
    </source>
</evidence>
<dbReference type="Gene3D" id="1.10.390.10">
    <property type="entry name" value="Neutral Protease Domain 2"/>
    <property type="match status" value="1"/>
</dbReference>
<evidence type="ECO:0000256" key="11">
    <source>
        <dbReference type="ARBA" id="ARBA00023049"/>
    </source>
</evidence>
<dbReference type="EC" id="3.4.11.2" evidence="4"/>
<dbReference type="PANTHER" id="PTHR11533">
    <property type="entry name" value="PROTEASE M1 ZINC METALLOPROTEASE"/>
    <property type="match status" value="1"/>
</dbReference>
<accession>A0ABQ3Z360</accession>
<dbReference type="InterPro" id="IPR027268">
    <property type="entry name" value="Peptidase_M4/M1_CTD_sf"/>
</dbReference>
<comment type="similarity">
    <text evidence="3">Belongs to the peptidase M1 family.</text>
</comment>